<keyword evidence="8 13" id="KW-0653">Protein transport</keyword>
<evidence type="ECO:0000256" key="13">
    <source>
        <dbReference type="RuleBase" id="RU364091"/>
    </source>
</evidence>
<evidence type="ECO:0000256" key="7">
    <source>
        <dbReference type="ARBA" id="ARBA00022795"/>
    </source>
</evidence>
<evidence type="ECO:0000256" key="10">
    <source>
        <dbReference type="ARBA" id="ARBA00023136"/>
    </source>
</evidence>
<keyword evidence="11 13" id="KW-1006">Bacterial flagellum protein export</keyword>
<dbReference type="InterPro" id="IPR029025">
    <property type="entry name" value="T3SS_substrate_exporter_C"/>
</dbReference>
<feature type="compositionally biased region" description="Basic and acidic residues" evidence="14">
    <location>
        <begin position="7"/>
        <end position="24"/>
    </location>
</feature>
<keyword evidence="10 13" id="KW-0472">Membrane</keyword>
<dbReference type="Gene3D" id="3.40.1690.10">
    <property type="entry name" value="secretion proteins EscU"/>
    <property type="match status" value="1"/>
</dbReference>
<keyword evidence="6 13" id="KW-0812">Transmembrane</keyword>
<name>A0A0R0D7X7_9GAMM</name>
<keyword evidence="15" id="KW-0969">Cilium</keyword>
<accession>A0A0R0D7X7</accession>
<dbReference type="AlphaFoldDB" id="A0A0R0D7X7"/>
<feature type="transmembrane region" description="Helical" evidence="13">
    <location>
        <begin position="189"/>
        <end position="212"/>
    </location>
</feature>
<keyword evidence="7 13" id="KW-1005">Bacterial flagellum biogenesis</keyword>
<dbReference type="NCBIfam" id="TIGR00328">
    <property type="entry name" value="flhB"/>
    <property type="match status" value="1"/>
</dbReference>
<evidence type="ECO:0000256" key="9">
    <source>
        <dbReference type="ARBA" id="ARBA00022989"/>
    </source>
</evidence>
<dbReference type="InterPro" id="IPR006136">
    <property type="entry name" value="FlhB"/>
</dbReference>
<dbReference type="SUPFAM" id="SSF160544">
    <property type="entry name" value="EscU C-terminal domain-like"/>
    <property type="match status" value="1"/>
</dbReference>
<evidence type="ECO:0000256" key="4">
    <source>
        <dbReference type="ARBA" id="ARBA00022448"/>
    </source>
</evidence>
<keyword evidence="15" id="KW-0966">Cell projection</keyword>
<comment type="caution">
    <text evidence="15">The sequence shown here is derived from an EMBL/GenBank/DDBJ whole genome shotgun (WGS) entry which is preliminary data.</text>
</comment>
<keyword evidence="16" id="KW-1185">Reference proteome</keyword>
<proteinExistence type="inferred from homology"/>
<feature type="region of interest" description="Disordered" evidence="14">
    <location>
        <begin position="1"/>
        <end position="31"/>
    </location>
</feature>
<sequence length="381" mass="41482">MSENEDGGEKTEQPTEKRLREAREQGNTPRSRELATAAVFGGGVLAVMATGGSLAAGAVDWMKQALKPDLALRQHPMELFGHVGDLFLRLLLVTAPLLIVCLLASFLAPVVMGGLRWSAKAMMPDFTRMNPASGLKRLYGPEAIAEFTKSLLRVAFVGVGAGIVMWGGMDLLRGLLHLPLESAIVRGLGFTLKLLLGTAVAMLLLAAIDAPYQRWNWMRKLKMTREELRREMKESEGSPEVKGRIRQMQHQMANRRMMEAVPTADVVLVNPTHYAVALKYEGGKMGAPTVVALGVDETALHIRKIAEGNKVAIVSAPPLARALYREGELGKEIPVRLYSAVAQVLSYVYQLRSWRGGPMPAQPNVDVAEHPPGAPADGARR</sequence>
<feature type="region of interest" description="Disordered" evidence="14">
    <location>
        <begin position="360"/>
        <end position="381"/>
    </location>
</feature>
<dbReference type="PATRIC" id="fig|517011.3.peg.1423"/>
<evidence type="ECO:0000256" key="5">
    <source>
        <dbReference type="ARBA" id="ARBA00022475"/>
    </source>
</evidence>
<dbReference type="GO" id="GO:0044780">
    <property type="term" value="P:bacterial-type flagellum assembly"/>
    <property type="evidence" value="ECO:0007669"/>
    <property type="project" value="InterPro"/>
</dbReference>
<comment type="function">
    <text evidence="12 13">Required for formation of the rod structure in the basal body of the flagellar apparatus. Together with FliI and FliH, may constitute the export apparatus of flagellin.</text>
</comment>
<dbReference type="Pfam" id="PF01312">
    <property type="entry name" value="Bac_export_2"/>
    <property type="match status" value="1"/>
</dbReference>
<evidence type="ECO:0000256" key="6">
    <source>
        <dbReference type="ARBA" id="ARBA00022692"/>
    </source>
</evidence>
<evidence type="ECO:0000313" key="16">
    <source>
        <dbReference type="Proteomes" id="UP000051386"/>
    </source>
</evidence>
<keyword evidence="9 13" id="KW-1133">Transmembrane helix</keyword>
<comment type="subcellular location">
    <subcellularLocation>
        <location evidence="1">Cell membrane</location>
        <topology evidence="1">Multi-pass membrane protein</topology>
    </subcellularLocation>
</comment>
<keyword evidence="5 13" id="KW-1003">Cell membrane</keyword>
<feature type="transmembrane region" description="Helical" evidence="13">
    <location>
        <begin position="151"/>
        <end position="169"/>
    </location>
</feature>
<protein>
    <recommendedName>
        <fullName evidence="3 13">Flagellar biosynthetic protein FlhB</fullName>
    </recommendedName>
</protein>
<evidence type="ECO:0000256" key="2">
    <source>
        <dbReference type="ARBA" id="ARBA00010690"/>
    </source>
</evidence>
<dbReference type="PRINTS" id="PR00950">
    <property type="entry name" value="TYPE3IMSPROT"/>
</dbReference>
<comment type="similarity">
    <text evidence="2 13">Belongs to the type III secretion exporter family.</text>
</comment>
<evidence type="ECO:0000256" key="1">
    <source>
        <dbReference type="ARBA" id="ARBA00004651"/>
    </source>
</evidence>
<feature type="transmembrane region" description="Helical" evidence="13">
    <location>
        <begin position="86"/>
        <end position="112"/>
    </location>
</feature>
<evidence type="ECO:0000256" key="3">
    <source>
        <dbReference type="ARBA" id="ARBA00021622"/>
    </source>
</evidence>
<dbReference type="PANTHER" id="PTHR30531:SF12">
    <property type="entry name" value="FLAGELLAR BIOSYNTHETIC PROTEIN FLHB"/>
    <property type="match status" value="1"/>
</dbReference>
<evidence type="ECO:0000256" key="12">
    <source>
        <dbReference type="ARBA" id="ARBA00025078"/>
    </source>
</evidence>
<keyword evidence="4 13" id="KW-0813">Transport</keyword>
<dbReference type="EMBL" id="LDJK01000035">
    <property type="protein sequence ID" value="KRG73889.1"/>
    <property type="molecule type" value="Genomic_DNA"/>
</dbReference>
<dbReference type="InterPro" id="IPR006135">
    <property type="entry name" value="T3SS_substrate_exporter"/>
</dbReference>
<reference evidence="15 16" key="1">
    <citation type="submission" date="2015-05" db="EMBL/GenBank/DDBJ databases">
        <title>Genome sequencing and analysis of members of genus Stenotrophomonas.</title>
        <authorList>
            <person name="Patil P.P."/>
            <person name="Midha S."/>
            <person name="Patil P.B."/>
        </authorList>
    </citation>
    <scope>NUCLEOTIDE SEQUENCE [LARGE SCALE GENOMIC DNA]</scope>
    <source>
        <strain evidence="15 16">DSM 21508</strain>
    </source>
</reference>
<dbReference type="GO" id="GO:0009306">
    <property type="term" value="P:protein secretion"/>
    <property type="evidence" value="ECO:0007669"/>
    <property type="project" value="InterPro"/>
</dbReference>
<evidence type="ECO:0000313" key="15">
    <source>
        <dbReference type="EMBL" id="KRG73889.1"/>
    </source>
</evidence>
<evidence type="ECO:0000256" key="14">
    <source>
        <dbReference type="SAM" id="MobiDB-lite"/>
    </source>
</evidence>
<dbReference type="Proteomes" id="UP000051386">
    <property type="component" value="Unassembled WGS sequence"/>
</dbReference>
<feature type="transmembrane region" description="Helical" evidence="13">
    <location>
        <begin position="34"/>
        <end position="59"/>
    </location>
</feature>
<dbReference type="GO" id="GO:0005886">
    <property type="term" value="C:plasma membrane"/>
    <property type="evidence" value="ECO:0007669"/>
    <property type="project" value="UniProtKB-SubCell"/>
</dbReference>
<organism evidence="15 16">
    <name type="scientific">Stenotrophomonas chelatiphaga</name>
    <dbReference type="NCBI Taxonomy" id="517011"/>
    <lineage>
        <taxon>Bacteria</taxon>
        <taxon>Pseudomonadati</taxon>
        <taxon>Pseudomonadota</taxon>
        <taxon>Gammaproteobacteria</taxon>
        <taxon>Lysobacterales</taxon>
        <taxon>Lysobacteraceae</taxon>
        <taxon>Stenotrophomonas</taxon>
    </lineage>
</organism>
<dbReference type="RefSeq" id="WP_057508261.1">
    <property type="nucleotide sequence ID" value="NZ_LDJK01000035.1"/>
</dbReference>
<keyword evidence="15" id="KW-0282">Flagellum</keyword>
<evidence type="ECO:0000256" key="8">
    <source>
        <dbReference type="ARBA" id="ARBA00022927"/>
    </source>
</evidence>
<gene>
    <name evidence="13" type="primary">flhB</name>
    <name evidence="15" type="ORF">ABB28_08775</name>
</gene>
<dbReference type="PANTHER" id="PTHR30531">
    <property type="entry name" value="FLAGELLAR BIOSYNTHETIC PROTEIN FLHB"/>
    <property type="match status" value="1"/>
</dbReference>
<evidence type="ECO:0000256" key="11">
    <source>
        <dbReference type="ARBA" id="ARBA00023225"/>
    </source>
</evidence>